<evidence type="ECO:0000313" key="3">
    <source>
        <dbReference type="Proteomes" id="UP000219338"/>
    </source>
</evidence>
<reference evidence="3" key="1">
    <citation type="journal article" date="2017" name="Nat. Ecol. Evol.">
        <title>Genome expansion and lineage-specific genetic innovations in the forest pathogenic fungi Armillaria.</title>
        <authorList>
            <person name="Sipos G."/>
            <person name="Prasanna A.N."/>
            <person name="Walter M.C."/>
            <person name="O'Connor E."/>
            <person name="Balint B."/>
            <person name="Krizsan K."/>
            <person name="Kiss B."/>
            <person name="Hess J."/>
            <person name="Varga T."/>
            <person name="Slot J."/>
            <person name="Riley R."/>
            <person name="Boka B."/>
            <person name="Rigling D."/>
            <person name="Barry K."/>
            <person name="Lee J."/>
            <person name="Mihaltcheva S."/>
            <person name="LaButti K."/>
            <person name="Lipzen A."/>
            <person name="Waldron R."/>
            <person name="Moloney N.M."/>
            <person name="Sperisen C."/>
            <person name="Kredics L."/>
            <person name="Vagvoelgyi C."/>
            <person name="Patrignani A."/>
            <person name="Fitzpatrick D."/>
            <person name="Nagy I."/>
            <person name="Doyle S."/>
            <person name="Anderson J.B."/>
            <person name="Grigoriev I.V."/>
            <person name="Gueldener U."/>
            <person name="Muensterkoetter M."/>
            <person name="Nagy L.G."/>
        </authorList>
    </citation>
    <scope>NUCLEOTIDE SEQUENCE [LARGE SCALE GENOMIC DNA]</scope>
    <source>
        <strain evidence="3">C18/9</strain>
    </source>
</reference>
<feature type="compositionally biased region" description="Basic and acidic residues" evidence="1">
    <location>
        <begin position="21"/>
        <end position="35"/>
    </location>
</feature>
<proteinExistence type="predicted"/>
<dbReference type="OrthoDB" id="2918642at2759"/>
<sequence>MDTAEERRAAHNASSRRSYAKNRDLINQRRRETYKQRKSQKNENSLEPLDSLQGAHPFEIEANIGHPRTQRYTPLTEAVDQIIRLSARFGILTQGSIQRHADILYQEYQRSVTVDRPQGFRGLLDDAVLELSSLEQSLLEQERVILTWGCTVGEMERLRAVLDPVRVLAGWLEEMLCEAMISPANLREKYLRRELAFLEYD</sequence>
<dbReference type="OMA" id="EANIGHP"/>
<evidence type="ECO:0000256" key="1">
    <source>
        <dbReference type="SAM" id="MobiDB-lite"/>
    </source>
</evidence>
<gene>
    <name evidence="2" type="ORF">ARMOST_21164</name>
</gene>
<feature type="region of interest" description="Disordered" evidence="1">
    <location>
        <begin position="1"/>
        <end position="50"/>
    </location>
</feature>
<dbReference type="AlphaFoldDB" id="A0A284S9D4"/>
<evidence type="ECO:0000313" key="2">
    <source>
        <dbReference type="EMBL" id="SJL17610.1"/>
    </source>
</evidence>
<dbReference type="Proteomes" id="UP000219338">
    <property type="component" value="Unassembled WGS sequence"/>
</dbReference>
<protein>
    <submittedName>
        <fullName evidence="2">Uncharacterized protein</fullName>
    </submittedName>
</protein>
<name>A0A284S9D4_ARMOS</name>
<keyword evidence="3" id="KW-1185">Reference proteome</keyword>
<accession>A0A284S9D4</accession>
<dbReference type="EMBL" id="FUEG01000046">
    <property type="protein sequence ID" value="SJL17610.1"/>
    <property type="molecule type" value="Genomic_DNA"/>
</dbReference>
<organism evidence="2 3">
    <name type="scientific">Armillaria ostoyae</name>
    <name type="common">Armillaria root rot fungus</name>
    <dbReference type="NCBI Taxonomy" id="47428"/>
    <lineage>
        <taxon>Eukaryota</taxon>
        <taxon>Fungi</taxon>
        <taxon>Dikarya</taxon>
        <taxon>Basidiomycota</taxon>
        <taxon>Agaricomycotina</taxon>
        <taxon>Agaricomycetes</taxon>
        <taxon>Agaricomycetidae</taxon>
        <taxon>Agaricales</taxon>
        <taxon>Marasmiineae</taxon>
        <taxon>Physalacriaceae</taxon>
        <taxon>Armillaria</taxon>
    </lineage>
</organism>